<sequence>MSLRITDETSSYVEARSEFAWRGKRLSRSFPLRVFQGSLSPRQAKTFRYYCTFILLGIGKVLSVSVRNSYAIFALLGVGLATVAGNCIAEEQANVWPMEEWKEREYRYVIIDQDVRDVLREMGHNLSLPVEISREVKGRVRGDIRAGTAEEFLERISAANGLAWFFDGGVLHVATRGEMSQRRFELNGIDSQQLMENIEASRIGTPLRVRLVDGGSTLQAWGPPAWIDSVARHVERLRQPTPRGPSAVRVFRGGTTETAVSE</sequence>
<evidence type="ECO:0000313" key="1">
    <source>
        <dbReference type="EMBL" id="NIC04768.1"/>
    </source>
</evidence>
<accession>A0ABX0PR98</accession>
<keyword evidence="2" id="KW-1185">Reference proteome</keyword>
<comment type="caution">
    <text evidence="1">The sequence shown here is derived from an EMBL/GenBank/DDBJ whole genome shotgun (WGS) entry which is preliminary data.</text>
</comment>
<dbReference type="RefSeq" id="WP_167111632.1">
    <property type="nucleotide sequence ID" value="NZ_JAAQTO010000013.1"/>
</dbReference>
<dbReference type="Proteomes" id="UP001318321">
    <property type="component" value="Unassembled WGS sequence"/>
</dbReference>
<dbReference type="EMBL" id="JAAQTO010000013">
    <property type="protein sequence ID" value="NIC04768.1"/>
    <property type="molecule type" value="Genomic_DNA"/>
</dbReference>
<reference evidence="1 2" key="1">
    <citation type="submission" date="2020-03" db="EMBL/GenBank/DDBJ databases">
        <title>Identification of Halomonas strains.</title>
        <authorList>
            <person name="Xiao Z."/>
            <person name="Dong F."/>
            <person name="Wang Z."/>
            <person name="Zhao J.-Y."/>
        </authorList>
    </citation>
    <scope>NUCLEOTIDE SEQUENCE [LARGE SCALE GENOMIC DNA]</scope>
    <source>
        <strain evidence="1 2">DX6</strain>
    </source>
</reference>
<protein>
    <recommendedName>
        <fullName evidence="3">Type III secretion protein</fullName>
    </recommendedName>
</protein>
<dbReference type="Gene3D" id="3.55.50.30">
    <property type="match status" value="1"/>
</dbReference>
<evidence type="ECO:0000313" key="2">
    <source>
        <dbReference type="Proteomes" id="UP001318321"/>
    </source>
</evidence>
<gene>
    <name evidence="1" type="ORF">HBJ55_04955</name>
</gene>
<name>A0ABX0PR98_9GAMM</name>
<proteinExistence type="predicted"/>
<evidence type="ECO:0008006" key="3">
    <source>
        <dbReference type="Google" id="ProtNLM"/>
    </source>
</evidence>
<organism evidence="1 2">
    <name type="scientific">Billgrantia bachuensis</name>
    <dbReference type="NCBI Taxonomy" id="2717286"/>
    <lineage>
        <taxon>Bacteria</taxon>
        <taxon>Pseudomonadati</taxon>
        <taxon>Pseudomonadota</taxon>
        <taxon>Gammaproteobacteria</taxon>
        <taxon>Oceanospirillales</taxon>
        <taxon>Halomonadaceae</taxon>
        <taxon>Billgrantia</taxon>
    </lineage>
</organism>